<keyword evidence="5 9" id="KW-0732">Signal</keyword>
<organism evidence="11 12">
    <name type="scientific">Acacia crassicarpa</name>
    <name type="common">northern wattle</name>
    <dbReference type="NCBI Taxonomy" id="499986"/>
    <lineage>
        <taxon>Eukaryota</taxon>
        <taxon>Viridiplantae</taxon>
        <taxon>Streptophyta</taxon>
        <taxon>Embryophyta</taxon>
        <taxon>Tracheophyta</taxon>
        <taxon>Spermatophyta</taxon>
        <taxon>Magnoliopsida</taxon>
        <taxon>eudicotyledons</taxon>
        <taxon>Gunneridae</taxon>
        <taxon>Pentapetalae</taxon>
        <taxon>rosids</taxon>
        <taxon>fabids</taxon>
        <taxon>Fabales</taxon>
        <taxon>Fabaceae</taxon>
        <taxon>Caesalpinioideae</taxon>
        <taxon>mimosoid clade</taxon>
        <taxon>Acacieae</taxon>
        <taxon>Acacia</taxon>
    </lineage>
</organism>
<comment type="subcellular location">
    <subcellularLocation>
        <location evidence="1">Cell membrane</location>
        <topology evidence="1">Lipid-anchor</topology>
        <topology evidence="1">GPI-anchor</topology>
    </subcellularLocation>
</comment>
<feature type="signal peptide" evidence="9">
    <location>
        <begin position="1"/>
        <end position="21"/>
    </location>
</feature>
<proteinExistence type="inferred from homology"/>
<dbReference type="Pfam" id="PF14368">
    <property type="entry name" value="LTP_2"/>
    <property type="match status" value="1"/>
</dbReference>
<evidence type="ECO:0000256" key="9">
    <source>
        <dbReference type="SAM" id="SignalP"/>
    </source>
</evidence>
<reference evidence="11" key="1">
    <citation type="submission" date="2023-10" db="EMBL/GenBank/DDBJ databases">
        <title>Chromosome-level genome of the transformable northern wattle, Acacia crassicarpa.</title>
        <authorList>
            <person name="Massaro I."/>
            <person name="Sinha N.R."/>
            <person name="Poethig S."/>
            <person name="Leichty A.R."/>
        </authorList>
    </citation>
    <scope>NUCLEOTIDE SEQUENCE</scope>
    <source>
        <strain evidence="11">Acra3RX</strain>
        <tissue evidence="11">Leaf</tissue>
    </source>
</reference>
<keyword evidence="4" id="KW-0336">GPI-anchor</keyword>
<evidence type="ECO:0000256" key="8">
    <source>
        <dbReference type="ARBA" id="ARBA00023288"/>
    </source>
</evidence>
<sequence length="183" mass="19017">MASLFPIFYIIFLMIISHSSTINSQDTNFSNPSIAQCSSSLLPLVPCAPFVQGVASSPGQPCCDNLKMLYTQAPRCLCVLQNVSSTFTSFPINRTLALQLPVRCTLQVNVSGCLGVKLPSNSPPTQASNGTTGSPAVAASPVVPVIPKPSITGLGLGGSRAIYLKAGDGFSVALTVAILLLTF</sequence>
<dbReference type="InterPro" id="IPR043325">
    <property type="entry name" value="LTSS"/>
</dbReference>
<dbReference type="InterPro" id="IPR036312">
    <property type="entry name" value="Bifun_inhib/LTP/seed_sf"/>
</dbReference>
<accession>A0AAE1N6E1</accession>
<name>A0AAE1N6E1_9FABA</name>
<dbReference type="PANTHER" id="PTHR33044">
    <property type="entry name" value="BIFUNCTIONAL INHIBITOR/LIPID-TRANSFER PROTEIN/SEED STORAGE 2S ALBUMIN SUPERFAMILY PROTEIN-RELATED"/>
    <property type="match status" value="1"/>
</dbReference>
<keyword evidence="12" id="KW-1185">Reference proteome</keyword>
<evidence type="ECO:0000256" key="4">
    <source>
        <dbReference type="ARBA" id="ARBA00022622"/>
    </source>
</evidence>
<gene>
    <name evidence="11" type="ORF">QN277_000389</name>
</gene>
<keyword evidence="8" id="KW-0449">Lipoprotein</keyword>
<feature type="domain" description="Bifunctional inhibitor/plant lipid transfer protein/seed storage helical" evidence="10">
    <location>
        <begin position="27"/>
        <end position="113"/>
    </location>
</feature>
<evidence type="ECO:0000256" key="6">
    <source>
        <dbReference type="ARBA" id="ARBA00023157"/>
    </source>
</evidence>
<keyword evidence="3" id="KW-1003">Cell membrane</keyword>
<feature type="chain" id="PRO_5042193909" description="Bifunctional inhibitor/plant lipid transfer protein/seed storage helical domain-containing protein" evidence="9">
    <location>
        <begin position="22"/>
        <end position="183"/>
    </location>
</feature>
<dbReference type="EMBL" id="JAWXYG010000001">
    <property type="protein sequence ID" value="KAK4283439.1"/>
    <property type="molecule type" value="Genomic_DNA"/>
</dbReference>
<protein>
    <recommendedName>
        <fullName evidence="10">Bifunctional inhibitor/plant lipid transfer protein/seed storage helical domain-containing protein</fullName>
    </recommendedName>
</protein>
<dbReference type="GO" id="GO:0005886">
    <property type="term" value="C:plasma membrane"/>
    <property type="evidence" value="ECO:0007669"/>
    <property type="project" value="UniProtKB-SubCell"/>
</dbReference>
<evidence type="ECO:0000256" key="5">
    <source>
        <dbReference type="ARBA" id="ARBA00022729"/>
    </source>
</evidence>
<evidence type="ECO:0000313" key="11">
    <source>
        <dbReference type="EMBL" id="KAK4283439.1"/>
    </source>
</evidence>
<dbReference type="AlphaFoldDB" id="A0AAE1N6E1"/>
<dbReference type="GO" id="GO:0098552">
    <property type="term" value="C:side of membrane"/>
    <property type="evidence" value="ECO:0007669"/>
    <property type="project" value="UniProtKB-KW"/>
</dbReference>
<dbReference type="SUPFAM" id="SSF47699">
    <property type="entry name" value="Bifunctional inhibitor/lipid-transfer protein/seed storage 2S albumin"/>
    <property type="match status" value="1"/>
</dbReference>
<evidence type="ECO:0000259" key="10">
    <source>
        <dbReference type="Pfam" id="PF14368"/>
    </source>
</evidence>
<comment type="similarity">
    <text evidence="2">Belongs to the plant LTP family.</text>
</comment>
<dbReference type="InterPro" id="IPR016140">
    <property type="entry name" value="Bifunc_inhib/LTP/seed_store"/>
</dbReference>
<evidence type="ECO:0000256" key="3">
    <source>
        <dbReference type="ARBA" id="ARBA00022475"/>
    </source>
</evidence>
<dbReference type="Gene3D" id="1.10.110.10">
    <property type="entry name" value="Plant lipid-transfer and hydrophobic proteins"/>
    <property type="match status" value="1"/>
</dbReference>
<keyword evidence="7" id="KW-0325">Glycoprotein</keyword>
<keyword evidence="6" id="KW-1015">Disulfide bond</keyword>
<evidence type="ECO:0000256" key="7">
    <source>
        <dbReference type="ARBA" id="ARBA00023180"/>
    </source>
</evidence>
<keyword evidence="4" id="KW-0472">Membrane</keyword>
<comment type="caution">
    <text evidence="11">The sequence shown here is derived from an EMBL/GenBank/DDBJ whole genome shotgun (WGS) entry which is preliminary data.</text>
</comment>
<dbReference type="Proteomes" id="UP001293593">
    <property type="component" value="Unassembled WGS sequence"/>
</dbReference>
<evidence type="ECO:0000256" key="1">
    <source>
        <dbReference type="ARBA" id="ARBA00004609"/>
    </source>
</evidence>
<dbReference type="CDD" id="cd00010">
    <property type="entry name" value="AAI_LTSS"/>
    <property type="match status" value="1"/>
</dbReference>
<evidence type="ECO:0000313" key="12">
    <source>
        <dbReference type="Proteomes" id="UP001293593"/>
    </source>
</evidence>
<evidence type="ECO:0000256" key="2">
    <source>
        <dbReference type="ARBA" id="ARBA00009748"/>
    </source>
</evidence>